<feature type="coiled-coil region" evidence="1">
    <location>
        <begin position="49"/>
        <end position="76"/>
    </location>
</feature>
<keyword evidence="1" id="KW-0175">Coiled coil</keyword>
<dbReference type="AlphaFoldDB" id="A0A5J4RE63"/>
<gene>
    <name evidence="2" type="ORF">EZS27_019513</name>
</gene>
<organism evidence="2">
    <name type="scientific">termite gut metagenome</name>
    <dbReference type="NCBI Taxonomy" id="433724"/>
    <lineage>
        <taxon>unclassified sequences</taxon>
        <taxon>metagenomes</taxon>
        <taxon>organismal metagenomes</taxon>
    </lineage>
</organism>
<sequence>MIIITTHSSATISLAPDYATFYEMFRQDNDSPKILKVQRGDYAEMQVVNKDFYNKISNQKSRIKELENERTELVQNKPILFVEDTYTQIYKLAWLKLNDIDFNQDDIDNKFDVNARFSIYGKGNKDNLQGFLNNPCMNEWNSKTIAGLFDFDDAYQNYQKLKTNISPWWTVKSENEVTGLYKKRALLI</sequence>
<reference evidence="2" key="1">
    <citation type="submission" date="2019-03" db="EMBL/GenBank/DDBJ databases">
        <title>Single cell metagenomics reveals metabolic interactions within the superorganism composed of flagellate Streblomastix strix and complex community of Bacteroidetes bacteria on its surface.</title>
        <authorList>
            <person name="Treitli S.C."/>
            <person name="Kolisko M."/>
            <person name="Husnik F."/>
            <person name="Keeling P."/>
            <person name="Hampl V."/>
        </authorList>
    </citation>
    <scope>NUCLEOTIDE SEQUENCE</scope>
    <source>
        <strain evidence="2">STM</strain>
    </source>
</reference>
<protein>
    <submittedName>
        <fullName evidence="2">Uncharacterized protein</fullName>
    </submittedName>
</protein>
<evidence type="ECO:0000256" key="1">
    <source>
        <dbReference type="SAM" id="Coils"/>
    </source>
</evidence>
<proteinExistence type="predicted"/>
<dbReference type="EMBL" id="SNRY01001305">
    <property type="protein sequence ID" value="KAA6331938.1"/>
    <property type="molecule type" value="Genomic_DNA"/>
</dbReference>
<accession>A0A5J4RE63</accession>
<evidence type="ECO:0000313" key="2">
    <source>
        <dbReference type="EMBL" id="KAA6331938.1"/>
    </source>
</evidence>
<name>A0A5J4RE63_9ZZZZ</name>
<comment type="caution">
    <text evidence="2">The sequence shown here is derived from an EMBL/GenBank/DDBJ whole genome shotgun (WGS) entry which is preliminary data.</text>
</comment>